<dbReference type="AlphaFoldDB" id="A0A9Q0MUC8"/>
<dbReference type="OrthoDB" id="3797628at2759"/>
<name>A0A9Q0MUC8_9DIPT</name>
<dbReference type="EMBL" id="WJQU01000004">
    <property type="protein sequence ID" value="KAJ6636577.1"/>
    <property type="molecule type" value="Genomic_DNA"/>
</dbReference>
<evidence type="ECO:0000313" key="1">
    <source>
        <dbReference type="EMBL" id="KAJ6636577.1"/>
    </source>
</evidence>
<protein>
    <submittedName>
        <fullName evidence="1">Uncharacterized protein</fullName>
    </submittedName>
</protein>
<dbReference type="Pfam" id="PF21240">
    <property type="entry name" value="Nup98_GLEBS"/>
    <property type="match status" value="1"/>
</dbReference>
<reference evidence="1" key="1">
    <citation type="submission" date="2022-07" db="EMBL/GenBank/DDBJ databases">
        <authorList>
            <person name="Trinca V."/>
            <person name="Uliana J.V.C."/>
            <person name="Torres T.T."/>
            <person name="Ward R.J."/>
            <person name="Monesi N."/>
        </authorList>
    </citation>
    <scope>NUCLEOTIDE SEQUENCE</scope>
    <source>
        <strain evidence="1">HSMRA1968</strain>
        <tissue evidence="1">Whole embryos</tissue>
    </source>
</reference>
<sequence>MWKSGIYKMDPSMFFSGSSTCKYQPTEHIDSGITSPTFHSILAMKEYENVSIEEIRAQDYEASGGFFGSPIAKLCATLCVKPEEKLRPYTYGEIYVNNIRQHLQGLQDSNVAFPSKMDVDHGDAFKMENQFQKPKELSLNFQGKQSIQITVKCCGDSKHKKRAKKEGKEKRNY</sequence>
<accession>A0A9Q0MUC8</accession>
<dbReference type="Proteomes" id="UP001151699">
    <property type="component" value="Chromosome C"/>
</dbReference>
<organism evidence="1 2">
    <name type="scientific">Pseudolycoriella hygida</name>
    <dbReference type="NCBI Taxonomy" id="35572"/>
    <lineage>
        <taxon>Eukaryota</taxon>
        <taxon>Metazoa</taxon>
        <taxon>Ecdysozoa</taxon>
        <taxon>Arthropoda</taxon>
        <taxon>Hexapoda</taxon>
        <taxon>Insecta</taxon>
        <taxon>Pterygota</taxon>
        <taxon>Neoptera</taxon>
        <taxon>Endopterygota</taxon>
        <taxon>Diptera</taxon>
        <taxon>Nematocera</taxon>
        <taxon>Sciaroidea</taxon>
        <taxon>Sciaridae</taxon>
        <taxon>Pseudolycoriella</taxon>
    </lineage>
</organism>
<dbReference type="Gene3D" id="1.10.10.2360">
    <property type="match status" value="1"/>
</dbReference>
<keyword evidence="2" id="KW-1185">Reference proteome</keyword>
<proteinExistence type="predicted"/>
<comment type="caution">
    <text evidence="1">The sequence shown here is derived from an EMBL/GenBank/DDBJ whole genome shotgun (WGS) entry which is preliminary data.</text>
</comment>
<evidence type="ECO:0000313" key="2">
    <source>
        <dbReference type="Proteomes" id="UP001151699"/>
    </source>
</evidence>
<gene>
    <name evidence="1" type="ORF">Bhyg_15168</name>
</gene>